<organism evidence="1 2">
    <name type="scientific">Paramecium octaurelia</name>
    <dbReference type="NCBI Taxonomy" id="43137"/>
    <lineage>
        <taxon>Eukaryota</taxon>
        <taxon>Sar</taxon>
        <taxon>Alveolata</taxon>
        <taxon>Ciliophora</taxon>
        <taxon>Intramacronucleata</taxon>
        <taxon>Oligohymenophorea</taxon>
        <taxon>Peniculida</taxon>
        <taxon>Parameciidae</taxon>
        <taxon>Paramecium</taxon>
    </lineage>
</organism>
<proteinExistence type="predicted"/>
<reference evidence="1" key="1">
    <citation type="submission" date="2021-01" db="EMBL/GenBank/DDBJ databases">
        <authorList>
            <consortium name="Genoscope - CEA"/>
            <person name="William W."/>
        </authorList>
    </citation>
    <scope>NUCLEOTIDE SEQUENCE</scope>
</reference>
<dbReference type="EMBL" id="CAJJDP010000004">
    <property type="protein sequence ID" value="CAD8133824.1"/>
    <property type="molecule type" value="Genomic_DNA"/>
</dbReference>
<dbReference type="OrthoDB" id="305279at2759"/>
<sequence>MYIQYQFEKQRNLDLSFVTLTISKSLEKQSQNRN</sequence>
<evidence type="ECO:0000313" key="1">
    <source>
        <dbReference type="EMBL" id="CAD8133824.1"/>
    </source>
</evidence>
<gene>
    <name evidence="1" type="ORF">POCTA_138.1.T0050109</name>
</gene>
<accession>A0A8S1S4G1</accession>
<keyword evidence="2" id="KW-1185">Reference proteome</keyword>
<comment type="caution">
    <text evidence="1">The sequence shown here is derived from an EMBL/GenBank/DDBJ whole genome shotgun (WGS) entry which is preliminary data.</text>
</comment>
<dbReference type="Proteomes" id="UP000683925">
    <property type="component" value="Unassembled WGS sequence"/>
</dbReference>
<name>A0A8S1S4G1_PAROT</name>
<dbReference type="AlphaFoldDB" id="A0A8S1S4G1"/>
<evidence type="ECO:0000313" key="2">
    <source>
        <dbReference type="Proteomes" id="UP000683925"/>
    </source>
</evidence>
<protein>
    <submittedName>
        <fullName evidence="1">Uncharacterized protein</fullName>
    </submittedName>
</protein>